<evidence type="ECO:0000256" key="1">
    <source>
        <dbReference type="SAM" id="MobiDB-lite"/>
    </source>
</evidence>
<feature type="region of interest" description="Disordered" evidence="1">
    <location>
        <begin position="422"/>
        <end position="458"/>
    </location>
</feature>
<dbReference type="EMBL" id="MN740440">
    <property type="protein sequence ID" value="QHU26452.1"/>
    <property type="molecule type" value="Genomic_DNA"/>
</dbReference>
<feature type="region of interest" description="Disordered" evidence="1">
    <location>
        <begin position="1"/>
        <end position="29"/>
    </location>
</feature>
<feature type="compositionally biased region" description="Basic and acidic residues" evidence="1">
    <location>
        <begin position="145"/>
        <end position="154"/>
    </location>
</feature>
<dbReference type="InterPro" id="IPR043910">
    <property type="entry name" value="DUF5767"/>
</dbReference>
<reference evidence="2" key="1">
    <citation type="journal article" date="2020" name="Nature">
        <title>Giant virus diversity and host interactions through global metagenomics.</title>
        <authorList>
            <person name="Schulz F."/>
            <person name="Roux S."/>
            <person name="Paez-Espino D."/>
            <person name="Jungbluth S."/>
            <person name="Walsh D.A."/>
            <person name="Denef V.J."/>
            <person name="McMahon K.D."/>
            <person name="Konstantinidis K.T."/>
            <person name="Eloe-Fadrosh E.A."/>
            <person name="Kyrpides N.C."/>
            <person name="Woyke T."/>
        </authorList>
    </citation>
    <scope>NUCLEOTIDE SEQUENCE</scope>
    <source>
        <strain evidence="2">GVMAG-M-3300027759-16</strain>
    </source>
</reference>
<dbReference type="Pfam" id="PF19071">
    <property type="entry name" value="DUF5767"/>
    <property type="match status" value="1"/>
</dbReference>
<name>A0A6C0LAX8_9ZZZZ</name>
<dbReference type="AlphaFoldDB" id="A0A6C0LAX8"/>
<protein>
    <submittedName>
        <fullName evidence="2">Uncharacterized protein</fullName>
    </submittedName>
</protein>
<feature type="region of interest" description="Disordered" evidence="1">
    <location>
        <begin position="106"/>
        <end position="154"/>
    </location>
</feature>
<organism evidence="2">
    <name type="scientific">viral metagenome</name>
    <dbReference type="NCBI Taxonomy" id="1070528"/>
    <lineage>
        <taxon>unclassified sequences</taxon>
        <taxon>metagenomes</taxon>
        <taxon>organismal metagenomes</taxon>
    </lineage>
</organism>
<feature type="compositionally biased region" description="Polar residues" evidence="1">
    <location>
        <begin position="122"/>
        <end position="140"/>
    </location>
</feature>
<feature type="compositionally biased region" description="Polar residues" evidence="1">
    <location>
        <begin position="52"/>
        <end position="66"/>
    </location>
</feature>
<feature type="compositionally biased region" description="Polar residues" evidence="1">
    <location>
        <begin position="361"/>
        <end position="371"/>
    </location>
</feature>
<evidence type="ECO:0000313" key="2">
    <source>
        <dbReference type="EMBL" id="QHU26452.1"/>
    </source>
</evidence>
<accession>A0A6C0LAX8</accession>
<feature type="region of interest" description="Disordered" evidence="1">
    <location>
        <begin position="358"/>
        <end position="381"/>
    </location>
</feature>
<proteinExistence type="predicted"/>
<feature type="region of interest" description="Disordered" evidence="1">
    <location>
        <begin position="52"/>
        <end position="82"/>
    </location>
</feature>
<sequence length="458" mass="49125">MSVSIAEMERVALGGSSRSQPPSDFGNVIDLGDFGSGDLGDDLGLSLISNPTKVTVSSDSGPSRDTVSFAPPSDGGRNVNIQSFAPSSSFGIDISPLEPLNVDGPEMSFGGIPMSEPAPAAPTSSFFGNAQSSSAPSIQLATARDPTEEKKDKSDLLNKLQRLEAKGFPVSRKFTMDNSLEEMKTEYFRLVDARQLETSIKFQRQMLMGAITGIEWMNGKFDPFDLKLDGWSESVHENVEDFDEIFEELYDKYKDKGKMSPEMRLVMAVGGSGFMCHVSNTFFRSKMPTMDDVLRKNPDLARQMAAAAAQQAGPGFGNFMGMAMGVPEPPPGVTPPGMGPFQPPPPPPTGAFFAASEARMPQSQVQAQAQKPTARREMSGPSGVEDILKTFEEVRKAENQPLPVYTSNQPAVQATMSGGASVMTDDMSYSESINTGGSAGRRRRRAAPPSGSTISLNV</sequence>